<protein>
    <recommendedName>
        <fullName evidence="2">WXG100 family type VII secretion target</fullName>
    </recommendedName>
</protein>
<dbReference type="InterPro" id="IPR036689">
    <property type="entry name" value="ESAT-6-like_sf"/>
</dbReference>
<proteinExistence type="predicted"/>
<dbReference type="AlphaFoldDB" id="A0AAU1U4K5"/>
<accession>A0AAU1U4K5</accession>
<name>A0AAU1U4K5_9ACTN</name>
<dbReference type="EMBL" id="CP108195">
    <property type="protein sequence ID" value="WTS11663.1"/>
    <property type="molecule type" value="Genomic_DNA"/>
</dbReference>
<gene>
    <name evidence="1" type="ORF">OHU69_11780</name>
</gene>
<sequence>MLTYQDVTTISIGALTTAATAWDGMAGDLEDVEGVYNNKVLKVATEGTWKGVSATAAQGQFAATSQQYRDAQKEARAIASLLRDAHGQFKHLIGEVKRVVAAAEKNDLSVNAQGEALYDFSKLTPYRHDEHYGEYVSKAKKAEEAWTKKIKEAVRAVDDADQGVEFALREAAGIKDLFGRMADQALGKGHTFNGQAVGDIEVYEAREAKAYADEILAGKKPSDLAEWQRLMRDNSDDPAFSKTFLNSLGPDKMLKLTAGIDDLAYSDDSAHKKAYLNINGGIADSLATATRVPDFKDTSGKPLSYGSRAYNDAMRNWLQTDDSKFYRTWRDGLREHGDDKYDLKVAGEAVNTVAKGHDQQVRGYQLLATTMQQGHGFDPEFTSSVTDDMIAMEKDHPGIWNLYGAGFSGKDHGGWFANDPVDASLEVMSRTPEGSAHYLDTGTTLGKERFDYLVGNGEGSRDWDLINLTRGEGPGGNVEVDAGAKVDDDNRKGLNDALTAAATGHDPNSNAHGPDHHTAANDRVFRSAMSTFAEQGDDMPPAFRDGMAKIMTSHGDEVYQAMSRIGGQSNDPLASLDQKQVMEVTQQVSRSQESYGILHEGMNYAIIQDMHDSSRNPEDTLHSAGHAIGFMEEARYNALKGDQHDYTWDKAWSYHASGALLNFIPGVGDIAQRGADVVTTAWIMDEQQHQAEKLTSDNQATYNSRQHQLDELARQWYQANPDWADEHPGYSYKQGMYDQIAAAANDGNEHADGLSGDQ</sequence>
<reference evidence="1" key="1">
    <citation type="submission" date="2022-10" db="EMBL/GenBank/DDBJ databases">
        <title>The complete genomes of actinobacterial strains from the NBC collection.</title>
        <authorList>
            <person name="Joergensen T.S."/>
            <person name="Alvarez Arevalo M."/>
            <person name="Sterndorff E.B."/>
            <person name="Faurdal D."/>
            <person name="Vuksanovic O."/>
            <person name="Mourched A.-S."/>
            <person name="Charusanti P."/>
            <person name="Shaw S."/>
            <person name="Blin K."/>
            <person name="Weber T."/>
        </authorList>
    </citation>
    <scope>NUCLEOTIDE SEQUENCE</scope>
    <source>
        <strain evidence="1">NBC_00119</strain>
    </source>
</reference>
<organism evidence="1">
    <name type="scientific">Streptomyces sp. NBC_00119</name>
    <dbReference type="NCBI Taxonomy" id="2975659"/>
    <lineage>
        <taxon>Bacteria</taxon>
        <taxon>Bacillati</taxon>
        <taxon>Actinomycetota</taxon>
        <taxon>Actinomycetes</taxon>
        <taxon>Kitasatosporales</taxon>
        <taxon>Streptomycetaceae</taxon>
        <taxon>Streptomyces</taxon>
    </lineage>
</organism>
<evidence type="ECO:0008006" key="2">
    <source>
        <dbReference type="Google" id="ProtNLM"/>
    </source>
</evidence>
<dbReference type="Gene3D" id="1.20.1260.20">
    <property type="entry name" value="PPE superfamily"/>
    <property type="match status" value="1"/>
</dbReference>
<dbReference type="SUPFAM" id="SSF140453">
    <property type="entry name" value="EsxAB dimer-like"/>
    <property type="match status" value="1"/>
</dbReference>
<dbReference type="InterPro" id="IPR038332">
    <property type="entry name" value="PPE_sf"/>
</dbReference>
<evidence type="ECO:0000313" key="1">
    <source>
        <dbReference type="EMBL" id="WTS11663.1"/>
    </source>
</evidence>